<dbReference type="PANTHER" id="PTHR43157">
    <property type="entry name" value="PHOSPHATIDYLINOSITOL-GLYCAN BIOSYNTHESIS CLASS F PROTEIN-RELATED"/>
    <property type="match status" value="1"/>
</dbReference>
<evidence type="ECO:0000313" key="3">
    <source>
        <dbReference type="Proteomes" id="UP001140511"/>
    </source>
</evidence>
<keyword evidence="3" id="KW-1185">Reference proteome</keyword>
<dbReference type="InterPro" id="IPR036291">
    <property type="entry name" value="NAD(P)-bd_dom_sf"/>
</dbReference>
<accession>A0A9W9EEN9</accession>
<protein>
    <submittedName>
        <fullName evidence="2">Short chain dehydrogenase domain-containing protein</fullName>
    </submittedName>
</protein>
<dbReference type="GeneID" id="80863861"/>
<evidence type="ECO:0000313" key="2">
    <source>
        <dbReference type="EMBL" id="KAJ4865433.1"/>
    </source>
</evidence>
<name>A0A9W9EEN9_9HYPO</name>
<dbReference type="GO" id="GO:0016491">
    <property type="term" value="F:oxidoreductase activity"/>
    <property type="evidence" value="ECO:0007669"/>
    <property type="project" value="UniProtKB-KW"/>
</dbReference>
<sequence length="360" mass="39552">MSALHGLGSVIYGRVFVTLPIPNTPNDLSNQIMVVTGSNSGLGFESTRHLSRLGVGKIIMAVRTPSKGEAAKKEILKSTGKLDSSIEVWPIDMDNQASVKAFAERAALLPRLDGVLANAGIMTNQFVLSEGSEKTLNVNVINTFLLFFALLPTMRRSEQQTGNPCRFVIPNSALHYMAPLADLNDRNLLDRLNDVKQADMGGRYPLSKLLVLYAVREIAKRAKGRFIINTPNPSYCKSDLTREQDSAGVRIAEKIMARSTEEGSRTLVHGILTDESSHGQYLTNCKVQVPAKHVTNQWGQGVQKRFFDELLSKLDTISPDHGVYDFVRENTPPLETAGAVSTGWRGLRVEMTLGQAYPPT</sequence>
<reference evidence="2" key="1">
    <citation type="submission" date="2022-09" db="EMBL/GenBank/DDBJ databases">
        <title>Chromosome-level assembly of Trichoderma breve T069, a fungus used in development of biopesticide product.</title>
        <authorList>
            <person name="Lin R."/>
            <person name="Liu T."/>
        </authorList>
    </citation>
    <scope>NUCLEOTIDE SEQUENCE</scope>
    <source>
        <strain evidence="2">T069</strain>
    </source>
</reference>
<evidence type="ECO:0000256" key="1">
    <source>
        <dbReference type="ARBA" id="ARBA00023002"/>
    </source>
</evidence>
<keyword evidence="1" id="KW-0560">Oxidoreductase</keyword>
<comment type="caution">
    <text evidence="2">The sequence shown here is derived from an EMBL/GenBank/DDBJ whole genome shotgun (WGS) entry which is preliminary data.</text>
</comment>
<dbReference type="SUPFAM" id="SSF51735">
    <property type="entry name" value="NAD(P)-binding Rossmann-fold domains"/>
    <property type="match status" value="1"/>
</dbReference>
<proteinExistence type="predicted"/>
<gene>
    <name evidence="2" type="ORF">T069G_01963</name>
</gene>
<dbReference type="PANTHER" id="PTHR43157:SF31">
    <property type="entry name" value="PHOSPHATIDYLINOSITOL-GLYCAN BIOSYNTHESIS CLASS F PROTEIN"/>
    <property type="match status" value="1"/>
</dbReference>
<organism evidence="2 3">
    <name type="scientific">Trichoderma breve</name>
    <dbReference type="NCBI Taxonomy" id="2034170"/>
    <lineage>
        <taxon>Eukaryota</taxon>
        <taxon>Fungi</taxon>
        <taxon>Dikarya</taxon>
        <taxon>Ascomycota</taxon>
        <taxon>Pezizomycotina</taxon>
        <taxon>Sordariomycetes</taxon>
        <taxon>Hypocreomycetidae</taxon>
        <taxon>Hypocreales</taxon>
        <taxon>Hypocreaceae</taxon>
        <taxon>Trichoderma</taxon>
    </lineage>
</organism>
<dbReference type="AlphaFoldDB" id="A0A9W9EEN9"/>
<dbReference type="InterPro" id="IPR002347">
    <property type="entry name" value="SDR_fam"/>
</dbReference>
<dbReference type="Pfam" id="PF00106">
    <property type="entry name" value="adh_short"/>
    <property type="match status" value="1"/>
</dbReference>
<dbReference type="Proteomes" id="UP001140511">
    <property type="component" value="Unassembled WGS sequence"/>
</dbReference>
<dbReference type="RefSeq" id="XP_056034489.1">
    <property type="nucleotide sequence ID" value="XM_056169173.1"/>
</dbReference>
<dbReference type="Gene3D" id="3.40.50.720">
    <property type="entry name" value="NAD(P)-binding Rossmann-like Domain"/>
    <property type="match status" value="1"/>
</dbReference>
<dbReference type="EMBL" id="JAOPEN010000001">
    <property type="protein sequence ID" value="KAJ4865433.1"/>
    <property type="molecule type" value="Genomic_DNA"/>
</dbReference>